<protein>
    <submittedName>
        <fullName evidence="2">RNA-binding protein associated with RNAse of E/G family</fullName>
    </submittedName>
</protein>
<dbReference type="Proteomes" id="UP001519332">
    <property type="component" value="Unassembled WGS sequence"/>
</dbReference>
<comment type="caution">
    <text evidence="2">The sequence shown here is derived from an EMBL/GenBank/DDBJ whole genome shotgun (WGS) entry which is preliminary data.</text>
</comment>
<dbReference type="InterPro" id="IPR007295">
    <property type="entry name" value="DUF402"/>
</dbReference>
<gene>
    <name evidence="2" type="ORF">JOF56_004899</name>
</gene>
<evidence type="ECO:0000313" key="3">
    <source>
        <dbReference type="Proteomes" id="UP001519332"/>
    </source>
</evidence>
<sequence>MSSDYIAPVTRPRVSPDDVAHIHPPKVEFFDVAAMSNTDPKGFRRVVDDYRLEDFGLYMARAVDRHPELTYVESWLLPELGLRVSRWQRRPGTPPREDIYIDLVDIDPGYGERSGAAGPVWRVVDIYLDIHVWTGSRVEVVDSDELLAALAERLIDAETAQRALERTYRTVEGITRYGYDTGAWLKEHGVQLEWIERD</sequence>
<reference evidence="2 3" key="1">
    <citation type="submission" date="2021-03" db="EMBL/GenBank/DDBJ databases">
        <title>Sequencing the genomes of 1000 actinobacteria strains.</title>
        <authorList>
            <person name="Klenk H.-P."/>
        </authorList>
    </citation>
    <scope>NUCLEOTIDE SEQUENCE [LARGE SCALE GENOMIC DNA]</scope>
    <source>
        <strain evidence="2 3">DSM 46670</strain>
    </source>
</reference>
<evidence type="ECO:0000259" key="1">
    <source>
        <dbReference type="Pfam" id="PF04167"/>
    </source>
</evidence>
<dbReference type="SUPFAM" id="SSF159234">
    <property type="entry name" value="FomD-like"/>
    <property type="match status" value="1"/>
</dbReference>
<name>A0ABS4TJC6_9PSEU</name>
<proteinExistence type="predicted"/>
<keyword evidence="3" id="KW-1185">Reference proteome</keyword>
<dbReference type="Pfam" id="PF04167">
    <property type="entry name" value="DUF402"/>
    <property type="match status" value="1"/>
</dbReference>
<dbReference type="Gene3D" id="2.40.380.10">
    <property type="entry name" value="FomD-like"/>
    <property type="match status" value="1"/>
</dbReference>
<evidence type="ECO:0000313" key="2">
    <source>
        <dbReference type="EMBL" id="MBP2324514.1"/>
    </source>
</evidence>
<feature type="domain" description="DUF402" evidence="1">
    <location>
        <begin position="44"/>
        <end position="179"/>
    </location>
</feature>
<dbReference type="EMBL" id="JAGINW010000001">
    <property type="protein sequence ID" value="MBP2324514.1"/>
    <property type="molecule type" value="Genomic_DNA"/>
</dbReference>
<dbReference type="RefSeq" id="WP_307855238.1">
    <property type="nucleotide sequence ID" value="NZ_JAGINW010000001.1"/>
</dbReference>
<accession>A0ABS4TJC6</accession>
<organism evidence="2 3">
    <name type="scientific">Kibdelosporangium banguiense</name>
    <dbReference type="NCBI Taxonomy" id="1365924"/>
    <lineage>
        <taxon>Bacteria</taxon>
        <taxon>Bacillati</taxon>
        <taxon>Actinomycetota</taxon>
        <taxon>Actinomycetes</taxon>
        <taxon>Pseudonocardiales</taxon>
        <taxon>Pseudonocardiaceae</taxon>
        <taxon>Kibdelosporangium</taxon>
    </lineage>
</organism>
<dbReference type="InterPro" id="IPR035930">
    <property type="entry name" value="FomD-like_sf"/>
</dbReference>